<accession>A0A1E3X338</accession>
<dbReference type="SUPFAM" id="SSF82185">
    <property type="entry name" value="Histone H3 K4-specific methyltransferase SET7/9 N-terminal domain"/>
    <property type="match status" value="1"/>
</dbReference>
<sequence length="173" mass="19893">MGAVITREDTKMLTRSGNPAYAGKLTLLIIIALILTIGCSKEPIEVDKLVYRNRIAYEINSDKPFSGKAIGYYDNGQKEEERTYKDGVKDGTWIRWYGNGQKWIEGTYKGGGISGKWIRWYGNGQKNSEITYNYEKLISSRCWDRDGNEINCPEWYITSPFDGIEKRILVPNW</sequence>
<proteinExistence type="predicted"/>
<name>A0A1E3X338_9BACT</name>
<dbReference type="Gene3D" id="2.20.110.10">
    <property type="entry name" value="Histone H3 K4-specific methyltransferase SET7/9 N-terminal domain"/>
    <property type="match status" value="1"/>
</dbReference>
<protein>
    <submittedName>
        <fullName evidence="2">Putative antitoxin YwqK</fullName>
    </submittedName>
</protein>
<dbReference type="Proteomes" id="UP000094056">
    <property type="component" value="Unassembled WGS sequence"/>
</dbReference>
<dbReference type="AlphaFoldDB" id="A0A1E3X338"/>
<reference evidence="2 3" key="1">
    <citation type="submission" date="2016-07" db="EMBL/GenBank/DDBJ databases">
        <title>Draft genome of Scalindua rubra, obtained from a brine-seawater interface in the Red Sea, sheds light on salt adaptation in anammox bacteria.</title>
        <authorList>
            <person name="Speth D.R."/>
            <person name="Lagkouvardos I."/>
            <person name="Wang Y."/>
            <person name="Qian P.-Y."/>
            <person name="Dutilh B.E."/>
            <person name="Jetten M.S."/>
        </authorList>
    </citation>
    <scope>NUCLEOTIDE SEQUENCE [LARGE SCALE GENOMIC DNA]</scope>
    <source>
        <strain evidence="2">BSI-1</strain>
    </source>
</reference>
<gene>
    <name evidence="2" type="primary">ywqK</name>
    <name evidence="2" type="ORF">SCARUB_04894</name>
</gene>
<keyword evidence="1" id="KW-1133">Transmembrane helix</keyword>
<evidence type="ECO:0000313" key="3">
    <source>
        <dbReference type="Proteomes" id="UP000094056"/>
    </source>
</evidence>
<dbReference type="Pfam" id="PF07661">
    <property type="entry name" value="MORN_2"/>
    <property type="match status" value="3"/>
</dbReference>
<evidence type="ECO:0000313" key="2">
    <source>
        <dbReference type="EMBL" id="ODS29999.1"/>
    </source>
</evidence>
<evidence type="ECO:0000256" key="1">
    <source>
        <dbReference type="SAM" id="Phobius"/>
    </source>
</evidence>
<feature type="transmembrane region" description="Helical" evidence="1">
    <location>
        <begin position="20"/>
        <end position="39"/>
    </location>
</feature>
<keyword evidence="1" id="KW-0472">Membrane</keyword>
<dbReference type="InterPro" id="IPR011652">
    <property type="entry name" value="MORN_2"/>
</dbReference>
<dbReference type="EMBL" id="MAYW01000309">
    <property type="protein sequence ID" value="ODS29999.1"/>
    <property type="molecule type" value="Genomic_DNA"/>
</dbReference>
<organism evidence="2 3">
    <name type="scientific">Candidatus Scalindua rubra</name>
    <dbReference type="NCBI Taxonomy" id="1872076"/>
    <lineage>
        <taxon>Bacteria</taxon>
        <taxon>Pseudomonadati</taxon>
        <taxon>Planctomycetota</taxon>
        <taxon>Candidatus Brocadiia</taxon>
        <taxon>Candidatus Brocadiales</taxon>
        <taxon>Candidatus Scalinduaceae</taxon>
        <taxon>Candidatus Scalindua</taxon>
    </lineage>
</organism>
<keyword evidence="1" id="KW-0812">Transmembrane</keyword>
<comment type="caution">
    <text evidence="2">The sequence shown here is derived from an EMBL/GenBank/DDBJ whole genome shotgun (WGS) entry which is preliminary data.</text>
</comment>